<evidence type="ECO:0000313" key="1">
    <source>
        <dbReference type="EMBL" id="MPC22349.1"/>
    </source>
</evidence>
<reference evidence="1 2" key="1">
    <citation type="submission" date="2019-05" db="EMBL/GenBank/DDBJ databases">
        <title>Another draft genome of Portunus trituberculatus and its Hox gene families provides insights of decapod evolution.</title>
        <authorList>
            <person name="Jeong J.-H."/>
            <person name="Song I."/>
            <person name="Kim S."/>
            <person name="Choi T."/>
            <person name="Kim D."/>
            <person name="Ryu S."/>
            <person name="Kim W."/>
        </authorList>
    </citation>
    <scope>NUCLEOTIDE SEQUENCE [LARGE SCALE GENOMIC DNA]</scope>
    <source>
        <tissue evidence="1">Muscle</tissue>
    </source>
</reference>
<gene>
    <name evidence="1" type="primary">rnhA</name>
    <name evidence="1" type="ORF">E2C01_015361</name>
</gene>
<dbReference type="Proteomes" id="UP000324222">
    <property type="component" value="Unassembled WGS sequence"/>
</dbReference>
<accession>A0A5B7DMN7</accession>
<dbReference type="EMBL" id="VSRR010001077">
    <property type="protein sequence ID" value="MPC22349.1"/>
    <property type="molecule type" value="Genomic_DNA"/>
</dbReference>
<organism evidence="1 2">
    <name type="scientific">Portunus trituberculatus</name>
    <name type="common">Swimming crab</name>
    <name type="synonym">Neptunus trituberculatus</name>
    <dbReference type="NCBI Taxonomy" id="210409"/>
    <lineage>
        <taxon>Eukaryota</taxon>
        <taxon>Metazoa</taxon>
        <taxon>Ecdysozoa</taxon>
        <taxon>Arthropoda</taxon>
        <taxon>Crustacea</taxon>
        <taxon>Multicrustacea</taxon>
        <taxon>Malacostraca</taxon>
        <taxon>Eumalacostraca</taxon>
        <taxon>Eucarida</taxon>
        <taxon>Decapoda</taxon>
        <taxon>Pleocyemata</taxon>
        <taxon>Brachyura</taxon>
        <taxon>Eubrachyura</taxon>
        <taxon>Portunoidea</taxon>
        <taxon>Portunidae</taxon>
        <taxon>Portuninae</taxon>
        <taxon>Portunus</taxon>
    </lineage>
</organism>
<dbReference type="AlphaFoldDB" id="A0A5B7DMN7"/>
<name>A0A5B7DMN7_PORTR</name>
<protein>
    <submittedName>
        <fullName evidence="1">Ribonuclease H</fullName>
    </submittedName>
</protein>
<sequence>MESFFAWPAVLRFDDPESRFSGSWDSHTTQYRVETAVLDAALFPLSTPCGSCVITVASAVHCGLIWVIGEAWRKETSFNEWFVTERRKAFLSLS</sequence>
<keyword evidence="2" id="KW-1185">Reference proteome</keyword>
<proteinExistence type="predicted"/>
<evidence type="ECO:0000313" key="2">
    <source>
        <dbReference type="Proteomes" id="UP000324222"/>
    </source>
</evidence>
<comment type="caution">
    <text evidence="1">The sequence shown here is derived from an EMBL/GenBank/DDBJ whole genome shotgun (WGS) entry which is preliminary data.</text>
</comment>